<evidence type="ECO:0008006" key="3">
    <source>
        <dbReference type="Google" id="ProtNLM"/>
    </source>
</evidence>
<dbReference type="RefSeq" id="WP_073352335.1">
    <property type="nucleotide sequence ID" value="NZ_FRBU01000007.1"/>
</dbReference>
<name>A0A1M7AIQ0_9FLAO</name>
<dbReference type="AlphaFoldDB" id="A0A1M7AIQ0"/>
<evidence type="ECO:0000313" key="1">
    <source>
        <dbReference type="EMBL" id="SHL42661.1"/>
    </source>
</evidence>
<proteinExistence type="predicted"/>
<accession>A0A1M7AIQ0</accession>
<sequence length="556" mass="61424">MYNNSFFKKILIVATVVFLYSCDKDYNEVGGDLIGGNNFDLNKASYGVLGYNQKTGPIQSNNLEVNPLGIYSNSNFGETTANFNTQLTLPVFTTVVSSNPYVESVVLTLPYYTDPSQTKVNADGSRAYVLDSIYGVEKAKMKLSIYESGYFMRDSDPDSGFQQQQKYFTDQNTEFNNLKKATLLNDSSDKSQNEEFFFNPEEHVVVTTDSITNVKSTAYTPPGMKLNLSRDYFKTRIIDAVNSGKLASNDVFKNYFRGLYFKMEKSGSSAGNLAMLNFRAGKITIKYNEDLVSTTAAGITTTTRVKKTIELNLTGNTVSLLNNDFTTSGAAYAALPSTGNRTDGDDKLFLRGGEGSVAVLQLFDPKDLKGYDANGVLTGPNGVSDELDDLRNPADGKKLLVNEANLVFHIDADEMSSSNEPQRIYLYDFKNSRPLVDYSLDPTSNSTNPKKSKAFFDGMIKKDATSKRGVTYKIRITNQIRNLINNKDSTNVSLGLVVTEDIGIIASYKVKTPNSFISQAPKASVMNPLGTILYSGKSTVPVEKRLKLEIYYTKPN</sequence>
<keyword evidence="2" id="KW-1185">Reference proteome</keyword>
<reference evidence="2" key="1">
    <citation type="submission" date="2016-11" db="EMBL/GenBank/DDBJ databases">
        <authorList>
            <person name="Varghese N."/>
            <person name="Submissions S."/>
        </authorList>
    </citation>
    <scope>NUCLEOTIDE SEQUENCE [LARGE SCALE GENOMIC DNA]</scope>
    <source>
        <strain evidence="2">DSM 3661</strain>
    </source>
</reference>
<dbReference type="Pfam" id="PF14092">
    <property type="entry name" value="DUF4270"/>
    <property type="match status" value="1"/>
</dbReference>
<dbReference type="EMBL" id="FRBU01000007">
    <property type="protein sequence ID" value="SHL42661.1"/>
    <property type="molecule type" value="Genomic_DNA"/>
</dbReference>
<dbReference type="Proteomes" id="UP000184260">
    <property type="component" value="Unassembled WGS sequence"/>
</dbReference>
<evidence type="ECO:0000313" key="2">
    <source>
        <dbReference type="Proteomes" id="UP000184260"/>
    </source>
</evidence>
<protein>
    <recommendedName>
        <fullName evidence="3">DUF4270 domain-containing protein</fullName>
    </recommendedName>
</protein>
<organism evidence="1 2">
    <name type="scientific">Flavobacterium xanthum</name>
    <dbReference type="NCBI Taxonomy" id="69322"/>
    <lineage>
        <taxon>Bacteria</taxon>
        <taxon>Pseudomonadati</taxon>
        <taxon>Bacteroidota</taxon>
        <taxon>Flavobacteriia</taxon>
        <taxon>Flavobacteriales</taxon>
        <taxon>Flavobacteriaceae</taxon>
        <taxon>Flavobacterium</taxon>
    </lineage>
</organism>
<dbReference type="STRING" id="69322.SAMN05443669_100758"/>
<dbReference type="OrthoDB" id="1466062at2"/>
<gene>
    <name evidence="1" type="ORF">SAMN05443669_100758</name>
</gene>
<dbReference type="InterPro" id="IPR025366">
    <property type="entry name" value="DUF4270"/>
</dbReference>